<dbReference type="Proteomes" id="UP001501521">
    <property type="component" value="Unassembled WGS sequence"/>
</dbReference>
<dbReference type="RefSeq" id="WP_345577246.1">
    <property type="nucleotide sequence ID" value="NZ_BAABLV010000001.1"/>
</dbReference>
<evidence type="ECO:0000313" key="2">
    <source>
        <dbReference type="Proteomes" id="UP001501521"/>
    </source>
</evidence>
<evidence type="ECO:0008006" key="3">
    <source>
        <dbReference type="Google" id="ProtNLM"/>
    </source>
</evidence>
<organism evidence="1 2">
    <name type="scientific">Tessaracoccus lubricantis</name>
    <dbReference type="NCBI Taxonomy" id="545543"/>
    <lineage>
        <taxon>Bacteria</taxon>
        <taxon>Bacillati</taxon>
        <taxon>Actinomycetota</taxon>
        <taxon>Actinomycetes</taxon>
        <taxon>Propionibacteriales</taxon>
        <taxon>Propionibacteriaceae</taxon>
        <taxon>Tessaracoccus</taxon>
    </lineage>
</organism>
<protein>
    <recommendedName>
        <fullName evidence="3">EcsC family protein</fullName>
    </recommendedName>
</protein>
<dbReference type="EMBL" id="BAABLV010000001">
    <property type="protein sequence ID" value="GAA4888194.1"/>
    <property type="molecule type" value="Genomic_DNA"/>
</dbReference>
<comment type="caution">
    <text evidence="1">The sequence shown here is derived from an EMBL/GenBank/DDBJ whole genome shotgun (WGS) entry which is preliminary data.</text>
</comment>
<keyword evidence="2" id="KW-1185">Reference proteome</keyword>
<proteinExistence type="predicted"/>
<reference evidence="2" key="1">
    <citation type="journal article" date="2019" name="Int. J. Syst. Evol. Microbiol.">
        <title>The Global Catalogue of Microorganisms (GCM) 10K type strain sequencing project: providing services to taxonomists for standard genome sequencing and annotation.</title>
        <authorList>
            <consortium name="The Broad Institute Genomics Platform"/>
            <consortium name="The Broad Institute Genome Sequencing Center for Infectious Disease"/>
            <person name="Wu L."/>
            <person name="Ma J."/>
        </authorList>
    </citation>
    <scope>NUCLEOTIDE SEQUENCE [LARGE SCALE GENOMIC DNA]</scope>
    <source>
        <strain evidence="2">JCM 19125</strain>
    </source>
</reference>
<name>A0ABP9EXE6_9ACTN</name>
<gene>
    <name evidence="1" type="ORF">GCM10025789_00530</name>
</gene>
<evidence type="ECO:0000313" key="1">
    <source>
        <dbReference type="EMBL" id="GAA4888194.1"/>
    </source>
</evidence>
<sequence>MMQPSDAVAVAEGLTADGFHQLLDLAIKGKGKLPGAKHSAKQSLLRHGDAEAAIRSLVTSHIAMASGQGFATNWGGFFVSLLTIPANIAAASFLQARLVAGIAHLRGYELDDPRVRTAILMVMLGPGGNADLLKKGLIPSSPATVATAPVFDAKLDGQVSRALLDRAMNQVTGKRLGVWVGKRIPFVGGGVGAAVDGWSTRTIAMHALDSLPSRRPRRSSGAVDTA</sequence>
<accession>A0ABP9EXE6</accession>